<dbReference type="PANTHER" id="PTHR38666:SF2">
    <property type="entry name" value="FLAGELLAR ASSOCIATED PROTEIN"/>
    <property type="match status" value="1"/>
</dbReference>
<evidence type="ECO:0000313" key="1">
    <source>
        <dbReference type="EMBL" id="CAG9289909.1"/>
    </source>
</evidence>
<organism evidence="1">
    <name type="scientific">Phaeodactylum tricornutum</name>
    <name type="common">Diatom</name>
    <dbReference type="NCBI Taxonomy" id="2850"/>
    <lineage>
        <taxon>Eukaryota</taxon>
        <taxon>Sar</taxon>
        <taxon>Stramenopiles</taxon>
        <taxon>Ochrophyta</taxon>
        <taxon>Bacillariophyta</taxon>
        <taxon>Bacillariophyceae</taxon>
        <taxon>Bacillariophycidae</taxon>
        <taxon>Naviculales</taxon>
        <taxon>Phaeodactylaceae</taxon>
        <taxon>Phaeodactylum</taxon>
    </lineage>
</organism>
<evidence type="ECO:0008006" key="2">
    <source>
        <dbReference type="Google" id="ProtNLM"/>
    </source>
</evidence>
<proteinExistence type="predicted"/>
<gene>
    <name evidence="1" type="ORF">PTTT1_LOCUS43134</name>
</gene>
<reference evidence="1" key="1">
    <citation type="submission" date="2022-02" db="EMBL/GenBank/DDBJ databases">
        <authorList>
            <person name="Giguere J D."/>
        </authorList>
    </citation>
    <scope>NUCLEOTIDE SEQUENCE</scope>
    <source>
        <strain evidence="1">CCAP 1055/1</strain>
    </source>
</reference>
<sequence length="205" mass="23095">MSSSKKALVVDPFCFRQFDEHADSKKYGGTVFSLSVADFERIVNERFQSADLKDGYAPFCKHVFLVNDFTNARVNVLPITEENEHLIRTKYEARNDKELPVLARFFPQNLVGDDLPVAKYLDLILYSREQINKENASQGRDPNPESAPWSIVSIKAQDVPDELPMNPITAMRNSLGKAEGGSGVPLDRKAYAEAVNYWKDHAVIS</sequence>
<dbReference type="Pfam" id="PF11539">
    <property type="entry name" value="DUF3228"/>
    <property type="match status" value="1"/>
</dbReference>
<name>A0A8J9SCN9_PHATR</name>
<dbReference type="InterPro" id="IPR021610">
    <property type="entry name" value="DUF3228"/>
</dbReference>
<dbReference type="AlphaFoldDB" id="A0A8J9SCN9"/>
<dbReference type="Gene3D" id="3.30.2310.50">
    <property type="entry name" value="Protein of unknown function (DUF3228), domain 1"/>
    <property type="match status" value="2"/>
</dbReference>
<dbReference type="Proteomes" id="UP000836788">
    <property type="component" value="Chromosome 5"/>
</dbReference>
<accession>A0A8J9SCN9</accession>
<dbReference type="EMBL" id="OU594946">
    <property type="protein sequence ID" value="CAG9289909.1"/>
    <property type="molecule type" value="Genomic_DNA"/>
</dbReference>
<dbReference type="PANTHER" id="PTHR38666">
    <property type="match status" value="1"/>
</dbReference>
<protein>
    <recommendedName>
        <fullName evidence="2">Flagellar associated protein</fullName>
    </recommendedName>
</protein>